<evidence type="ECO:0000256" key="1">
    <source>
        <dbReference type="SAM" id="Phobius"/>
    </source>
</evidence>
<organism evidence="2 3">
    <name type="scientific">Exophiala xenobiotica</name>
    <dbReference type="NCBI Taxonomy" id="348802"/>
    <lineage>
        <taxon>Eukaryota</taxon>
        <taxon>Fungi</taxon>
        <taxon>Dikarya</taxon>
        <taxon>Ascomycota</taxon>
        <taxon>Pezizomycotina</taxon>
        <taxon>Eurotiomycetes</taxon>
        <taxon>Chaetothyriomycetidae</taxon>
        <taxon>Chaetothyriales</taxon>
        <taxon>Herpotrichiellaceae</taxon>
        <taxon>Exophiala</taxon>
    </lineage>
</organism>
<keyword evidence="1" id="KW-1133">Transmembrane helix</keyword>
<dbReference type="HOGENOM" id="CLU_162840_0_0_1"/>
<keyword evidence="1" id="KW-0812">Transmembrane</keyword>
<reference evidence="2 3" key="1">
    <citation type="submission" date="2015-01" db="EMBL/GenBank/DDBJ databases">
        <title>The Genome Sequence of Exophiala xenobiotica CBS118157.</title>
        <authorList>
            <consortium name="The Broad Institute Genomics Platform"/>
            <person name="Cuomo C."/>
            <person name="de Hoog S."/>
            <person name="Gorbushina A."/>
            <person name="Stielow B."/>
            <person name="Teixiera M."/>
            <person name="Abouelleil A."/>
            <person name="Chapman S.B."/>
            <person name="Priest M."/>
            <person name="Young S.K."/>
            <person name="Wortman J."/>
            <person name="Nusbaum C."/>
            <person name="Birren B."/>
        </authorList>
    </citation>
    <scope>NUCLEOTIDE SEQUENCE [LARGE SCALE GENOMIC DNA]</scope>
    <source>
        <strain evidence="2 3">CBS 118157</strain>
    </source>
</reference>
<proteinExistence type="predicted"/>
<name>A0A0D2F539_9EURO</name>
<protein>
    <submittedName>
        <fullName evidence="2">Uncharacterized protein</fullName>
    </submittedName>
</protein>
<keyword evidence="1" id="KW-0472">Membrane</keyword>
<keyword evidence="3" id="KW-1185">Reference proteome</keyword>
<sequence length="94" mass="10520">MSGVRDPAFWRRFSMAVHLDEEKGNISDSRSTSTASSKAALKHADTWLERHRKKQRRTMVVGWVIALGLVLVVAAIVLVLLWFSKVGPFKDKGA</sequence>
<dbReference type="Proteomes" id="UP000054342">
    <property type="component" value="Unassembled WGS sequence"/>
</dbReference>
<evidence type="ECO:0000313" key="3">
    <source>
        <dbReference type="Proteomes" id="UP000054342"/>
    </source>
</evidence>
<dbReference type="GeneID" id="25329202"/>
<feature type="transmembrane region" description="Helical" evidence="1">
    <location>
        <begin position="60"/>
        <end position="83"/>
    </location>
</feature>
<gene>
    <name evidence="2" type="ORF">PV05_07294</name>
</gene>
<dbReference type="AlphaFoldDB" id="A0A0D2F539"/>
<dbReference type="EMBL" id="KN847320">
    <property type="protein sequence ID" value="KIW54974.1"/>
    <property type="molecule type" value="Genomic_DNA"/>
</dbReference>
<accession>A0A0D2F539</accession>
<dbReference type="RefSeq" id="XP_013315558.1">
    <property type="nucleotide sequence ID" value="XM_013460104.1"/>
</dbReference>
<evidence type="ECO:0000313" key="2">
    <source>
        <dbReference type="EMBL" id="KIW54974.1"/>
    </source>
</evidence>